<evidence type="ECO:0000256" key="1">
    <source>
        <dbReference type="SAM" id="MobiDB-lite"/>
    </source>
</evidence>
<dbReference type="Gene3D" id="3.40.50.150">
    <property type="entry name" value="Vaccinia Virus protein VP39"/>
    <property type="match status" value="1"/>
</dbReference>
<protein>
    <recommendedName>
        <fullName evidence="4">Nicotinamide N-methyltransferase</fullName>
    </recommendedName>
</protein>
<gene>
    <name evidence="2" type="ORF">MVEN_00746900</name>
</gene>
<dbReference type="SUPFAM" id="SSF53335">
    <property type="entry name" value="S-adenosyl-L-methionine-dependent methyltransferases"/>
    <property type="match status" value="1"/>
</dbReference>
<comment type="caution">
    <text evidence="2">The sequence shown here is derived from an EMBL/GenBank/DDBJ whole genome shotgun (WGS) entry which is preliminary data.</text>
</comment>
<reference evidence="2" key="1">
    <citation type="submission" date="2020-05" db="EMBL/GenBank/DDBJ databases">
        <title>Mycena genomes resolve the evolution of fungal bioluminescence.</title>
        <authorList>
            <person name="Tsai I.J."/>
        </authorList>
    </citation>
    <scope>NUCLEOTIDE SEQUENCE</scope>
    <source>
        <strain evidence="2">CCC161011</strain>
    </source>
</reference>
<organism evidence="2 3">
    <name type="scientific">Mycena venus</name>
    <dbReference type="NCBI Taxonomy" id="2733690"/>
    <lineage>
        <taxon>Eukaryota</taxon>
        <taxon>Fungi</taxon>
        <taxon>Dikarya</taxon>
        <taxon>Basidiomycota</taxon>
        <taxon>Agaricomycotina</taxon>
        <taxon>Agaricomycetes</taxon>
        <taxon>Agaricomycetidae</taxon>
        <taxon>Agaricales</taxon>
        <taxon>Marasmiineae</taxon>
        <taxon>Mycenaceae</taxon>
        <taxon>Mycena</taxon>
    </lineage>
</organism>
<evidence type="ECO:0008006" key="4">
    <source>
        <dbReference type="Google" id="ProtNLM"/>
    </source>
</evidence>
<evidence type="ECO:0000313" key="2">
    <source>
        <dbReference type="EMBL" id="KAF7360183.1"/>
    </source>
</evidence>
<proteinExistence type="predicted"/>
<dbReference type="OrthoDB" id="46564at2759"/>
<evidence type="ECO:0000313" key="3">
    <source>
        <dbReference type="Proteomes" id="UP000620124"/>
    </source>
</evidence>
<dbReference type="EMBL" id="JACAZI010000005">
    <property type="protein sequence ID" value="KAF7360183.1"/>
    <property type="molecule type" value="Genomic_DNA"/>
</dbReference>
<dbReference type="Pfam" id="PF10294">
    <property type="entry name" value="Methyltransf_16"/>
    <property type="match status" value="1"/>
</dbReference>
<feature type="region of interest" description="Disordered" evidence="1">
    <location>
        <begin position="1"/>
        <end position="26"/>
    </location>
</feature>
<dbReference type="GO" id="GO:0008757">
    <property type="term" value="F:S-adenosylmethionine-dependent methyltransferase activity"/>
    <property type="evidence" value="ECO:0007669"/>
    <property type="project" value="UniProtKB-ARBA"/>
</dbReference>
<dbReference type="PANTHER" id="PTHR14614:SF10">
    <property type="entry name" value="PROTEIN N-TERMINAL AND LYSINE N-METHYLTRANSFERASE EFM7"/>
    <property type="match status" value="1"/>
</dbReference>
<dbReference type="Proteomes" id="UP000620124">
    <property type="component" value="Unassembled WGS sequence"/>
</dbReference>
<name>A0A8H6YFF1_9AGAR</name>
<keyword evidence="3" id="KW-1185">Reference proteome</keyword>
<dbReference type="AlphaFoldDB" id="A0A8H6YFF1"/>
<dbReference type="PANTHER" id="PTHR14614">
    <property type="entry name" value="HEPATOCELLULAR CARCINOMA-ASSOCIATED ANTIGEN"/>
    <property type="match status" value="1"/>
</dbReference>
<dbReference type="GO" id="GO:0005737">
    <property type="term" value="C:cytoplasm"/>
    <property type="evidence" value="ECO:0007669"/>
    <property type="project" value="TreeGrafter"/>
</dbReference>
<dbReference type="InterPro" id="IPR029063">
    <property type="entry name" value="SAM-dependent_MTases_sf"/>
</dbReference>
<accession>A0A8H6YFF1</accession>
<dbReference type="InterPro" id="IPR019410">
    <property type="entry name" value="Methyltransf_16"/>
</dbReference>
<sequence length="289" mass="30970">MGHTRPNSLPPSFLFKKPPRMNSDPEDPADILNDALEFLSGQVVEDEVIKYGDLQLTVAAKEGKANTLLADHLFSPGLFLAERIERGPLSAHKLNVIELGAGCALPSLLLSTVATPPATVVVTDYPDPGILGNLARNVQRNSHLVSPGCTVWCCGYEWGTNVAPLLAQTGNGRAGDGYDMVILSDLLHFHSSHAVLVSSINALLGPSPNARIHVAAGNYTKPEVCDNFLRLAVQAGFIFDEILPLDDERDWLGSSTVSGLDKTALKIPQGCLSILGWSSGLMWPEGEKK</sequence>